<dbReference type="RefSeq" id="WP_203711923.1">
    <property type="nucleotide sequence ID" value="NZ_BONE01000011.1"/>
</dbReference>
<gene>
    <name evidence="2" type="ORF">Asi02nite_19530</name>
</gene>
<dbReference type="EMBL" id="BONE01000011">
    <property type="protein sequence ID" value="GIF72435.1"/>
    <property type="molecule type" value="Genomic_DNA"/>
</dbReference>
<protein>
    <submittedName>
        <fullName evidence="2">Uncharacterized protein</fullName>
    </submittedName>
</protein>
<comment type="caution">
    <text evidence="2">The sequence shown here is derived from an EMBL/GenBank/DDBJ whole genome shotgun (WGS) entry which is preliminary data.</text>
</comment>
<evidence type="ECO:0000313" key="2">
    <source>
        <dbReference type="EMBL" id="GIF72435.1"/>
    </source>
</evidence>
<sequence>MALIDLDRPAPGTGGRRRPAHSTRAGAALAILGGLSLLAGEPAATTTPRTTCTVIHGGEHIERAVVIDPATGRVLDELPVAADGIVVICPD</sequence>
<dbReference type="Proteomes" id="UP000604117">
    <property type="component" value="Unassembled WGS sequence"/>
</dbReference>
<reference evidence="2 3" key="1">
    <citation type="submission" date="2021-01" db="EMBL/GenBank/DDBJ databases">
        <title>Whole genome shotgun sequence of Asanoa siamensis NBRC 107932.</title>
        <authorList>
            <person name="Komaki H."/>
            <person name="Tamura T."/>
        </authorList>
    </citation>
    <scope>NUCLEOTIDE SEQUENCE [LARGE SCALE GENOMIC DNA]</scope>
    <source>
        <strain evidence="2 3">NBRC 107932</strain>
    </source>
</reference>
<feature type="region of interest" description="Disordered" evidence="1">
    <location>
        <begin position="1"/>
        <end position="23"/>
    </location>
</feature>
<evidence type="ECO:0000313" key="3">
    <source>
        <dbReference type="Proteomes" id="UP000604117"/>
    </source>
</evidence>
<organism evidence="2 3">
    <name type="scientific">Asanoa siamensis</name>
    <dbReference type="NCBI Taxonomy" id="926357"/>
    <lineage>
        <taxon>Bacteria</taxon>
        <taxon>Bacillati</taxon>
        <taxon>Actinomycetota</taxon>
        <taxon>Actinomycetes</taxon>
        <taxon>Micromonosporales</taxon>
        <taxon>Micromonosporaceae</taxon>
        <taxon>Asanoa</taxon>
    </lineage>
</organism>
<name>A0ABQ4CMD7_9ACTN</name>
<evidence type="ECO:0000256" key="1">
    <source>
        <dbReference type="SAM" id="MobiDB-lite"/>
    </source>
</evidence>
<keyword evidence="3" id="KW-1185">Reference proteome</keyword>
<proteinExistence type="predicted"/>
<accession>A0ABQ4CMD7</accession>